<dbReference type="AlphaFoldDB" id="A0A7J7L0Y4"/>
<evidence type="ECO:0000313" key="4">
    <source>
        <dbReference type="Proteomes" id="UP000541444"/>
    </source>
</evidence>
<feature type="compositionally biased region" description="Polar residues" evidence="2">
    <location>
        <begin position="1"/>
        <end position="15"/>
    </location>
</feature>
<dbReference type="Proteomes" id="UP000541444">
    <property type="component" value="Unassembled WGS sequence"/>
</dbReference>
<evidence type="ECO:0000256" key="2">
    <source>
        <dbReference type="SAM" id="MobiDB-lite"/>
    </source>
</evidence>
<evidence type="ECO:0000313" key="3">
    <source>
        <dbReference type="EMBL" id="KAF6136263.1"/>
    </source>
</evidence>
<evidence type="ECO:0000256" key="1">
    <source>
        <dbReference type="SAM" id="Coils"/>
    </source>
</evidence>
<comment type="caution">
    <text evidence="3">The sequence shown here is derived from an EMBL/GenBank/DDBJ whole genome shotgun (WGS) entry which is preliminary data.</text>
</comment>
<feature type="coiled-coil region" evidence="1">
    <location>
        <begin position="222"/>
        <end position="253"/>
    </location>
</feature>
<keyword evidence="4" id="KW-1185">Reference proteome</keyword>
<dbReference type="OrthoDB" id="2019763at2759"/>
<feature type="coiled-coil region" evidence="1">
    <location>
        <begin position="356"/>
        <end position="425"/>
    </location>
</feature>
<feature type="region of interest" description="Disordered" evidence="2">
    <location>
        <begin position="1"/>
        <end position="24"/>
    </location>
</feature>
<dbReference type="EMBL" id="JACGCM010002752">
    <property type="protein sequence ID" value="KAF6136263.1"/>
    <property type="molecule type" value="Genomic_DNA"/>
</dbReference>
<gene>
    <name evidence="3" type="ORF">GIB67_042748</name>
</gene>
<reference evidence="3 4" key="1">
    <citation type="journal article" date="2020" name="IScience">
        <title>Genome Sequencing of the Endangered Kingdonia uniflora (Circaeasteraceae, Ranunculales) Reveals Potential Mechanisms of Evolutionary Specialization.</title>
        <authorList>
            <person name="Sun Y."/>
            <person name="Deng T."/>
            <person name="Zhang A."/>
            <person name="Moore M.J."/>
            <person name="Landis J.B."/>
            <person name="Lin N."/>
            <person name="Zhang H."/>
            <person name="Zhang X."/>
            <person name="Huang J."/>
            <person name="Zhang X."/>
            <person name="Sun H."/>
            <person name="Wang H."/>
        </authorList>
    </citation>
    <scope>NUCLEOTIDE SEQUENCE [LARGE SCALE GENOMIC DNA]</scope>
    <source>
        <strain evidence="3">TB1705</strain>
        <tissue evidence="3">Leaf</tissue>
    </source>
</reference>
<protein>
    <submittedName>
        <fullName evidence="3">Uncharacterized protein</fullName>
    </submittedName>
</protein>
<organism evidence="3 4">
    <name type="scientific">Kingdonia uniflora</name>
    <dbReference type="NCBI Taxonomy" id="39325"/>
    <lineage>
        <taxon>Eukaryota</taxon>
        <taxon>Viridiplantae</taxon>
        <taxon>Streptophyta</taxon>
        <taxon>Embryophyta</taxon>
        <taxon>Tracheophyta</taxon>
        <taxon>Spermatophyta</taxon>
        <taxon>Magnoliopsida</taxon>
        <taxon>Ranunculales</taxon>
        <taxon>Circaeasteraceae</taxon>
        <taxon>Kingdonia</taxon>
    </lineage>
</organism>
<name>A0A7J7L0Y4_9MAGN</name>
<keyword evidence="1" id="KW-0175">Coiled coil</keyword>
<proteinExistence type="predicted"/>
<accession>A0A7J7L0Y4</accession>
<sequence>MGSSSVNEVSTSGRTNESDNDREVGLEQFMGFPGQLVSYPPGSGVFREFCKAKATWKGKKSLLNEVAEEETKLELVLEGLGLSRIKRVDSKSDKVRKAQSTRSMAGVDEGKKKISCEEVRTKTPGSGSSAQPNLTTSKIAQNFLKKRILKSLPVPGATDSGEVANEKRMRVESSREKVVGVRPAAVDDLREVEERARLATFHEEEDTSKVVARLVKGIWLGIKEEKFELKKAKSELERDLARAKTEAMKEVKQLKAFHVVAISQLQVVAKANLDEMVEEHDRLGHHLMLKGYSGEEMDAIKADTYVEEGEDEEAEVVGIVDALDGLSFQIVLDNHRDNVELPKGGSEKVKEKDSEIKKGLKELSEVTERVKKLQRLAEALVAKGNQADMVQYLIQRRCDDLNERFTRLKAENDQAIARSKKAEARERSGGSRTEVKASLVQGDVVSLSGRIRELESNVSQIQGHVQKGNTNLRECQHKLDAALIREKVLEGEIKVKDLLVKWKEELLKDLSAREELNS</sequence>